<dbReference type="OrthoDB" id="6490254at2"/>
<evidence type="ECO:0000313" key="2">
    <source>
        <dbReference type="EMBL" id="SEJ41202.1"/>
    </source>
</evidence>
<dbReference type="Pfam" id="PF10908">
    <property type="entry name" value="Tlde1_dom"/>
    <property type="match status" value="1"/>
</dbReference>
<dbReference type="EMBL" id="FNYE01000010">
    <property type="protein sequence ID" value="SEJ41202.1"/>
    <property type="molecule type" value="Genomic_DNA"/>
</dbReference>
<accession>A0A1H6YV27</accession>
<reference evidence="3" key="1">
    <citation type="submission" date="2016-10" db="EMBL/GenBank/DDBJ databases">
        <authorList>
            <person name="Varghese N."/>
            <person name="Submissions S."/>
        </authorList>
    </citation>
    <scope>NUCLEOTIDE SEQUENCE [LARGE SCALE GENOMIC DNA]</scope>
    <source>
        <strain evidence="3">LMG 26031</strain>
    </source>
</reference>
<gene>
    <name evidence="2" type="ORF">SAMN05192539_1010159</name>
</gene>
<protein>
    <recommendedName>
        <fullName evidence="1">Tlde1 domain-containing protein</fullName>
    </recommendedName>
</protein>
<feature type="domain" description="Tlde1" evidence="1">
    <location>
        <begin position="25"/>
        <end position="140"/>
    </location>
</feature>
<dbReference type="RefSeq" id="WP_090866452.1">
    <property type="nucleotide sequence ID" value="NZ_FNYE01000010.1"/>
</dbReference>
<keyword evidence="3" id="KW-1185">Reference proteome</keyword>
<dbReference type="AlphaFoldDB" id="A0A1H6YV27"/>
<sequence length="160" mass="17825">MPVRCTFLLNDKITSSLYCSGFGSVEAYSGQKQGRDNPRDTALPNIGPLPAGTYYLVDRQSGGMFGWARDLWYEYGWGSSDHTKWFALWNPNGGDTTMINGIRRGSFRLHPEGPMRLSEGCITVVNPSGFDQLQRFIRSRKPDLPVPGSALRAYGTVDVR</sequence>
<dbReference type="InterPro" id="IPR021225">
    <property type="entry name" value="Tlde1_dom"/>
</dbReference>
<dbReference type="Proteomes" id="UP000198866">
    <property type="component" value="Unassembled WGS sequence"/>
</dbReference>
<evidence type="ECO:0000313" key="3">
    <source>
        <dbReference type="Proteomes" id="UP000198866"/>
    </source>
</evidence>
<proteinExistence type="predicted"/>
<dbReference type="STRING" id="667676.SAMN05192539_1010159"/>
<organism evidence="2 3">
    <name type="scientific">Paraburkholderia diazotrophica</name>
    <dbReference type="NCBI Taxonomy" id="667676"/>
    <lineage>
        <taxon>Bacteria</taxon>
        <taxon>Pseudomonadati</taxon>
        <taxon>Pseudomonadota</taxon>
        <taxon>Betaproteobacteria</taxon>
        <taxon>Burkholderiales</taxon>
        <taxon>Burkholderiaceae</taxon>
        <taxon>Paraburkholderia</taxon>
    </lineage>
</organism>
<evidence type="ECO:0000259" key="1">
    <source>
        <dbReference type="Pfam" id="PF10908"/>
    </source>
</evidence>
<name>A0A1H6YV27_9BURK</name>